<dbReference type="Gene3D" id="1.20.58.320">
    <property type="entry name" value="TPR-like"/>
    <property type="match status" value="1"/>
</dbReference>
<comment type="caution">
    <text evidence="1">The sequence shown here is derived from an EMBL/GenBank/DDBJ whole genome shotgun (WGS) entry which is preliminary data.</text>
</comment>
<evidence type="ECO:0000313" key="1">
    <source>
        <dbReference type="EMBL" id="MCV2885070.1"/>
    </source>
</evidence>
<dbReference type="InterPro" id="IPR011990">
    <property type="entry name" value="TPR-like_helical_dom_sf"/>
</dbReference>
<gene>
    <name evidence="1" type="ORF">OE749_10245</name>
</gene>
<dbReference type="Pfam" id="PF06041">
    <property type="entry name" value="DUF924"/>
    <property type="match status" value="1"/>
</dbReference>
<dbReference type="PANTHER" id="PTHR23004:SF7">
    <property type="entry name" value="DUF924-DOMAIN-CONTAINING PROTEIN"/>
    <property type="match status" value="1"/>
</dbReference>
<dbReference type="InterPro" id="IPR010323">
    <property type="entry name" value="DUF924"/>
</dbReference>
<organism evidence="1 2">
    <name type="scientific">Fluctibacter corallii</name>
    <dbReference type="NCBI Taxonomy" id="2984329"/>
    <lineage>
        <taxon>Bacteria</taxon>
        <taxon>Pseudomonadati</taxon>
        <taxon>Pseudomonadota</taxon>
        <taxon>Gammaproteobacteria</taxon>
        <taxon>Alteromonadales</taxon>
        <taxon>Alteromonadaceae</taxon>
        <taxon>Fluctibacter</taxon>
    </lineage>
</organism>
<dbReference type="PANTHER" id="PTHR23004">
    <property type="entry name" value="DOUBLECORTIN DOMAIN CONTAINING 2"/>
    <property type="match status" value="1"/>
</dbReference>
<accession>A0ABT3A8R1</accession>
<sequence>MSKNEEVVAKILTFWFGELKDGIANPEKSSQWYEASAKFDEEVTSHFHADYQKAKLGKLDDLAEHPRGALALIILLDQMPRNMFRGKAEAFETDLHALQICLAGLEAKFDKQLAFAERLFFYHPLEHAESLEHQQLCVELMADLMNEHKGNKRDIAKVALKFALSHRNIIEEFGRFPHRNAVLNRQSTSSELFYLAEGGDRFGQ</sequence>
<dbReference type="Gene3D" id="1.25.40.10">
    <property type="entry name" value="Tetratricopeptide repeat domain"/>
    <property type="match status" value="1"/>
</dbReference>
<reference evidence="1 2" key="1">
    <citation type="submission" date="2022-10" db="EMBL/GenBank/DDBJ databases">
        <title>Aestuariibacter sp. AA17 isolated from Montipora capitata coral fragment.</title>
        <authorList>
            <person name="Emsley S.A."/>
            <person name="Pfannmuller K.M."/>
            <person name="Loughran R.M."/>
            <person name="Shlafstein M."/>
            <person name="Papke E."/>
            <person name="Saw J.H."/>
            <person name="Ushijima B."/>
            <person name="Videau P."/>
        </authorList>
    </citation>
    <scope>NUCLEOTIDE SEQUENCE [LARGE SCALE GENOMIC DNA]</scope>
    <source>
        <strain evidence="1 2">AA17</strain>
    </source>
</reference>
<name>A0ABT3A8R1_9ALTE</name>
<protein>
    <submittedName>
        <fullName evidence="1">DUF924 domain-containing protein</fullName>
    </submittedName>
</protein>
<keyword evidence="2" id="KW-1185">Reference proteome</keyword>
<dbReference type="RefSeq" id="WP_263712363.1">
    <property type="nucleotide sequence ID" value="NZ_JAOWKX010000005.1"/>
</dbReference>
<dbReference type="EMBL" id="JAOWKX010000005">
    <property type="protein sequence ID" value="MCV2885070.1"/>
    <property type="molecule type" value="Genomic_DNA"/>
</dbReference>
<dbReference type="SUPFAM" id="SSF48452">
    <property type="entry name" value="TPR-like"/>
    <property type="match status" value="1"/>
</dbReference>
<dbReference type="Proteomes" id="UP001652504">
    <property type="component" value="Unassembled WGS sequence"/>
</dbReference>
<proteinExistence type="predicted"/>
<evidence type="ECO:0000313" key="2">
    <source>
        <dbReference type="Proteomes" id="UP001652504"/>
    </source>
</evidence>